<dbReference type="RefSeq" id="WP_234815852.1">
    <property type="nucleotide sequence ID" value="NZ_AP022579.1"/>
</dbReference>
<reference evidence="1 2" key="1">
    <citation type="journal article" date="2019" name="Emerg. Microbes Infect.">
        <title>Comprehensive subspecies identification of 175 nontuberculous mycobacteria species based on 7547 genomic profiles.</title>
        <authorList>
            <person name="Matsumoto Y."/>
            <person name="Kinjo T."/>
            <person name="Motooka D."/>
            <person name="Nabeya D."/>
            <person name="Jung N."/>
            <person name="Uechi K."/>
            <person name="Horii T."/>
            <person name="Iida T."/>
            <person name="Fujita J."/>
            <person name="Nakamura S."/>
        </authorList>
    </citation>
    <scope>NUCLEOTIDE SEQUENCE [LARGE SCALE GENOMIC DNA]</scope>
    <source>
        <strain evidence="1 2">JCM 15653</strain>
    </source>
</reference>
<dbReference type="NCBIfam" id="TIGR02122">
    <property type="entry name" value="TRAP_TAXI"/>
    <property type="match status" value="1"/>
</dbReference>
<dbReference type="PROSITE" id="PS51318">
    <property type="entry name" value="TAT"/>
    <property type="match status" value="1"/>
</dbReference>
<accession>A0ABM7IX70</accession>
<dbReference type="InterPro" id="IPR006311">
    <property type="entry name" value="TAT_signal"/>
</dbReference>
<gene>
    <name evidence="1" type="ORF">MBOE_30840</name>
</gene>
<dbReference type="Gene3D" id="3.40.190.10">
    <property type="entry name" value="Periplasmic binding protein-like II"/>
    <property type="match status" value="2"/>
</dbReference>
<evidence type="ECO:0000313" key="1">
    <source>
        <dbReference type="EMBL" id="BBX91435.1"/>
    </source>
</evidence>
<protein>
    <submittedName>
        <fullName evidence="1">C4-dicarboxylate ABC transporter substrate-binding protein</fullName>
    </submittedName>
</protein>
<dbReference type="PANTHER" id="PTHR42941:SF1">
    <property type="entry name" value="SLL1037 PROTEIN"/>
    <property type="match status" value="1"/>
</dbReference>
<dbReference type="InterPro" id="IPR011852">
    <property type="entry name" value="TRAP_TAXI"/>
</dbReference>
<keyword evidence="2" id="KW-1185">Reference proteome</keyword>
<sequence>MSMQSVQLNRRTFIAATALLAAGCVRSSPSGRLRLAAGDPGGLYLAFAQILADRVQARCPNLVVDVISTEGSVQNLAKLRAGEVDMGLTLADVAERDRATGPTASAPQAVARVYENYLQVLVRKSALAQTVSDLAGKHVSIGPTGSGAAATGTVLFDAAGLHGRVAMENYRLRDGLAHLADGRVEAMVWSGGVPTPAIADLHNQVPMRMLDIGALAAPMSELAGYPYTVRFAPSGGYVPPGTRTIGVPDLLLCRNDIASELVAAVVDVLATDAPRLIPPGVRGLQYLDAPSMIQTGAIPLHTGAIEAYRALHG</sequence>
<dbReference type="PANTHER" id="PTHR42941">
    <property type="entry name" value="SLL1037 PROTEIN"/>
    <property type="match status" value="1"/>
</dbReference>
<dbReference type="Proteomes" id="UP000466683">
    <property type="component" value="Chromosome"/>
</dbReference>
<dbReference type="Pfam" id="PF16868">
    <property type="entry name" value="NMT1_3"/>
    <property type="match status" value="1"/>
</dbReference>
<evidence type="ECO:0000313" key="2">
    <source>
        <dbReference type="Proteomes" id="UP000466683"/>
    </source>
</evidence>
<organism evidence="1 2">
    <name type="scientific">Mycolicibacterium boenickei</name>
    <dbReference type="NCBI Taxonomy" id="146017"/>
    <lineage>
        <taxon>Bacteria</taxon>
        <taxon>Bacillati</taxon>
        <taxon>Actinomycetota</taxon>
        <taxon>Actinomycetes</taxon>
        <taxon>Mycobacteriales</taxon>
        <taxon>Mycobacteriaceae</taxon>
        <taxon>Mycolicibacterium</taxon>
    </lineage>
</organism>
<proteinExistence type="predicted"/>
<dbReference type="EMBL" id="AP022579">
    <property type="protein sequence ID" value="BBX91435.1"/>
    <property type="molecule type" value="Genomic_DNA"/>
</dbReference>
<dbReference type="SUPFAM" id="SSF53850">
    <property type="entry name" value="Periplasmic binding protein-like II"/>
    <property type="match status" value="1"/>
</dbReference>
<name>A0ABM7IX70_9MYCO</name>